<feature type="domain" description="C2H2-type" evidence="6">
    <location>
        <begin position="106"/>
        <end position="133"/>
    </location>
</feature>
<evidence type="ECO:0000256" key="5">
    <source>
        <dbReference type="PROSITE-ProRule" id="PRU00042"/>
    </source>
</evidence>
<keyword evidence="2" id="KW-0677">Repeat</keyword>
<name>A0AAN8XE81_HALRR</name>
<dbReference type="SMART" id="SM00355">
    <property type="entry name" value="ZnF_C2H2"/>
    <property type="match status" value="7"/>
</dbReference>
<keyword evidence="8" id="KW-1185">Reference proteome</keyword>
<dbReference type="AlphaFoldDB" id="A0AAN8XE81"/>
<evidence type="ECO:0000256" key="2">
    <source>
        <dbReference type="ARBA" id="ARBA00022737"/>
    </source>
</evidence>
<dbReference type="EMBL" id="JAXCGZ010003844">
    <property type="protein sequence ID" value="KAK7082935.1"/>
    <property type="molecule type" value="Genomic_DNA"/>
</dbReference>
<sequence length="360" mass="41370">GEKRKFKLLELGISNPDIHRCKWCLYVTSSAQDLYAHILSHAHHSCPECGLALARPSALGHHLKAVHNIEIRPERKRYICPMCSKIYSSAGALHNHQISIHSDKVFKCKECGREFNHPKNLMNHALRHKGKKLKCKECEATFYFHNELNKHINQVHRKCRPYVCVDCRRYFVQRSVLKHHRMVHSDHRPLTCPLCGRTFKHRSSFSYHLEHEEPLTSQTVTQKCSENSIDCHNNVPQDTKSSQTPSNLYREENIKKLAISKKAYEKKVISGSHRDFNTRKCVNKSLLPVTYSVTSLSGGENSHAISTMPRNSGAYPDIELFENSQYDKIFDIGKSYGNMNEHILLVADPNKEEASKITTD</sequence>
<evidence type="ECO:0000259" key="6">
    <source>
        <dbReference type="PROSITE" id="PS50157"/>
    </source>
</evidence>
<dbReference type="PROSITE" id="PS00028">
    <property type="entry name" value="ZINC_FINGER_C2H2_1"/>
    <property type="match status" value="4"/>
</dbReference>
<evidence type="ECO:0000256" key="3">
    <source>
        <dbReference type="ARBA" id="ARBA00022771"/>
    </source>
</evidence>
<dbReference type="InterPro" id="IPR036236">
    <property type="entry name" value="Znf_C2H2_sf"/>
</dbReference>
<dbReference type="Pfam" id="PF00096">
    <property type="entry name" value="zf-C2H2"/>
    <property type="match status" value="3"/>
</dbReference>
<protein>
    <recommendedName>
        <fullName evidence="6">C2H2-type domain-containing protein</fullName>
    </recommendedName>
</protein>
<feature type="domain" description="C2H2-type" evidence="6">
    <location>
        <begin position="133"/>
        <end position="161"/>
    </location>
</feature>
<dbReference type="GO" id="GO:0000981">
    <property type="term" value="F:DNA-binding transcription factor activity, RNA polymerase II-specific"/>
    <property type="evidence" value="ECO:0007669"/>
    <property type="project" value="TreeGrafter"/>
</dbReference>
<dbReference type="Gene3D" id="3.30.160.60">
    <property type="entry name" value="Classic Zinc Finger"/>
    <property type="match status" value="4"/>
</dbReference>
<dbReference type="SUPFAM" id="SSF57667">
    <property type="entry name" value="beta-beta-alpha zinc fingers"/>
    <property type="match status" value="2"/>
</dbReference>
<dbReference type="GO" id="GO:0000977">
    <property type="term" value="F:RNA polymerase II transcription regulatory region sequence-specific DNA binding"/>
    <property type="evidence" value="ECO:0007669"/>
    <property type="project" value="TreeGrafter"/>
</dbReference>
<organism evidence="7 8">
    <name type="scientific">Halocaridina rubra</name>
    <name type="common">Hawaiian red shrimp</name>
    <dbReference type="NCBI Taxonomy" id="373956"/>
    <lineage>
        <taxon>Eukaryota</taxon>
        <taxon>Metazoa</taxon>
        <taxon>Ecdysozoa</taxon>
        <taxon>Arthropoda</taxon>
        <taxon>Crustacea</taxon>
        <taxon>Multicrustacea</taxon>
        <taxon>Malacostraca</taxon>
        <taxon>Eumalacostraca</taxon>
        <taxon>Eucarida</taxon>
        <taxon>Decapoda</taxon>
        <taxon>Pleocyemata</taxon>
        <taxon>Caridea</taxon>
        <taxon>Atyoidea</taxon>
        <taxon>Atyidae</taxon>
        <taxon>Halocaridina</taxon>
    </lineage>
</organism>
<keyword evidence="4" id="KW-0862">Zinc</keyword>
<accession>A0AAN8XE81</accession>
<comment type="caution">
    <text evidence="7">The sequence shown here is derived from an EMBL/GenBank/DDBJ whole genome shotgun (WGS) entry which is preliminary data.</text>
</comment>
<proteinExistence type="predicted"/>
<dbReference type="GO" id="GO:0005634">
    <property type="term" value="C:nucleus"/>
    <property type="evidence" value="ECO:0007669"/>
    <property type="project" value="TreeGrafter"/>
</dbReference>
<dbReference type="PANTHER" id="PTHR24379:SF127">
    <property type="entry name" value="BLOODY FINGERS-RELATED"/>
    <property type="match status" value="1"/>
</dbReference>
<gene>
    <name evidence="7" type="ORF">SK128_021938</name>
</gene>
<dbReference type="GO" id="GO:0008270">
    <property type="term" value="F:zinc ion binding"/>
    <property type="evidence" value="ECO:0007669"/>
    <property type="project" value="UniProtKB-KW"/>
</dbReference>
<feature type="non-terminal residue" evidence="7">
    <location>
        <position position="1"/>
    </location>
</feature>
<dbReference type="PROSITE" id="PS50157">
    <property type="entry name" value="ZINC_FINGER_C2H2_2"/>
    <property type="match status" value="5"/>
</dbReference>
<reference evidence="7 8" key="1">
    <citation type="submission" date="2023-11" db="EMBL/GenBank/DDBJ databases">
        <title>Halocaridina rubra genome assembly.</title>
        <authorList>
            <person name="Smith C."/>
        </authorList>
    </citation>
    <scope>NUCLEOTIDE SEQUENCE [LARGE SCALE GENOMIC DNA]</scope>
    <source>
        <strain evidence="7">EP-1</strain>
        <tissue evidence="7">Whole</tissue>
    </source>
</reference>
<dbReference type="InterPro" id="IPR013087">
    <property type="entry name" value="Znf_C2H2_type"/>
</dbReference>
<evidence type="ECO:0000256" key="4">
    <source>
        <dbReference type="ARBA" id="ARBA00022833"/>
    </source>
</evidence>
<evidence type="ECO:0000256" key="1">
    <source>
        <dbReference type="ARBA" id="ARBA00022723"/>
    </source>
</evidence>
<dbReference type="PANTHER" id="PTHR24379">
    <property type="entry name" value="KRAB AND ZINC FINGER DOMAIN-CONTAINING"/>
    <property type="match status" value="1"/>
</dbReference>
<feature type="domain" description="C2H2-type" evidence="6">
    <location>
        <begin position="78"/>
        <end position="106"/>
    </location>
</feature>
<evidence type="ECO:0000313" key="7">
    <source>
        <dbReference type="EMBL" id="KAK7082935.1"/>
    </source>
</evidence>
<keyword evidence="3 5" id="KW-0863">Zinc-finger</keyword>
<feature type="domain" description="C2H2-type" evidence="6">
    <location>
        <begin position="44"/>
        <end position="72"/>
    </location>
</feature>
<evidence type="ECO:0000313" key="8">
    <source>
        <dbReference type="Proteomes" id="UP001381693"/>
    </source>
</evidence>
<keyword evidence="1" id="KW-0479">Metal-binding</keyword>
<feature type="domain" description="C2H2-type" evidence="6">
    <location>
        <begin position="162"/>
        <end position="189"/>
    </location>
</feature>
<dbReference type="Proteomes" id="UP001381693">
    <property type="component" value="Unassembled WGS sequence"/>
</dbReference>